<dbReference type="EMBL" id="JANX01000749">
    <property type="protein sequence ID" value="KGM30646.1"/>
    <property type="molecule type" value="Genomic_DNA"/>
</dbReference>
<dbReference type="OrthoDB" id="181267at2"/>
<dbReference type="InterPro" id="IPR008794">
    <property type="entry name" value="Pro_racemase_fam"/>
</dbReference>
<dbReference type="PIRSF" id="PIRSF029792">
    <property type="entry name" value="Pro_racemase"/>
    <property type="match status" value="1"/>
</dbReference>
<proteinExistence type="inferred from homology"/>
<dbReference type="NCBIfam" id="NF010578">
    <property type="entry name" value="PRK13971.1"/>
    <property type="match status" value="1"/>
</dbReference>
<dbReference type="PANTHER" id="PTHR33442">
    <property type="entry name" value="TRANS-3-HYDROXY-L-PROLINE DEHYDRATASE"/>
    <property type="match status" value="1"/>
</dbReference>
<protein>
    <submittedName>
        <fullName evidence="2">Hydroxyproline-2-epimerase</fullName>
    </submittedName>
</protein>
<evidence type="ECO:0000256" key="1">
    <source>
        <dbReference type="ARBA" id="ARBA00007529"/>
    </source>
</evidence>
<dbReference type="Pfam" id="PF05544">
    <property type="entry name" value="Pro_racemase"/>
    <property type="match status" value="1"/>
</dbReference>
<dbReference type="AlphaFoldDB" id="A0A0A0CW47"/>
<gene>
    <name evidence="2" type="ORF">P409_31815</name>
</gene>
<organism evidence="2 3">
    <name type="scientific">Inquilinus limosus MP06</name>
    <dbReference type="NCBI Taxonomy" id="1398085"/>
    <lineage>
        <taxon>Bacteria</taxon>
        <taxon>Pseudomonadati</taxon>
        <taxon>Pseudomonadota</taxon>
        <taxon>Alphaproteobacteria</taxon>
        <taxon>Rhodospirillales</taxon>
        <taxon>Rhodospirillaceae</taxon>
        <taxon>Inquilinus</taxon>
    </lineage>
</organism>
<dbReference type="SFLD" id="SFLDS00028">
    <property type="entry name" value="Proline_Racemase"/>
    <property type="match status" value="1"/>
</dbReference>
<sequence>MTKSSFFCIDAHTCGNPVRVVAGGAPPLQGATMSEKRQHFVAEYDWIRTGLMFEPRGHDVMSGSILYAPTRDDADAAILFIETSGCLPMCGHGTIGTVTVMVEEGLVRPKTPGRLRLEVPAGIVDAEYEQDAAGHVTSVRIRNVPSFLYKEKLEFELPGVGPLVADIAYGGNFYAIIEPQPGYADLEALSAGEIQRLSPIVRRVVNERFDMVHPEDPTIRGLRHVQWTGKPKHPEAHARNAVFYGEKAIDRSPCGTGTSARMAQLAARGDLKTGDAFVHESIIGSLFHGRVEGTAKVGPFDAIIPSIAGQAWLTGYNTIFLDDRDPFVRGFTVM</sequence>
<dbReference type="Proteomes" id="UP000029995">
    <property type="component" value="Unassembled WGS sequence"/>
</dbReference>
<dbReference type="Gene3D" id="3.10.310.10">
    <property type="entry name" value="Diaminopimelate Epimerase, Chain A, domain 1"/>
    <property type="match status" value="2"/>
</dbReference>
<dbReference type="GO" id="GO:0047580">
    <property type="term" value="F:4-hydroxyproline epimerase activity"/>
    <property type="evidence" value="ECO:0007669"/>
    <property type="project" value="TreeGrafter"/>
</dbReference>
<reference evidence="2 3" key="1">
    <citation type="submission" date="2014-01" db="EMBL/GenBank/DDBJ databases">
        <title>Genome sequence determination for a cystic fibrosis isolate, Inquilinus limosus.</title>
        <authorList>
            <person name="Pino M."/>
            <person name="Di Conza J."/>
            <person name="Gutkind G."/>
        </authorList>
    </citation>
    <scope>NUCLEOTIDE SEQUENCE [LARGE SCALE GENOMIC DNA]</scope>
    <source>
        <strain evidence="2 3">MP06</strain>
    </source>
</reference>
<evidence type="ECO:0000313" key="2">
    <source>
        <dbReference type="EMBL" id="KGM30646.1"/>
    </source>
</evidence>
<dbReference type="RefSeq" id="WP_034848050.1">
    <property type="nucleotide sequence ID" value="NZ_JANX01000749.1"/>
</dbReference>
<comment type="similarity">
    <text evidence="1">Belongs to the proline racemase family.</text>
</comment>
<dbReference type="FunFam" id="3.10.310.10:FF:000005">
    <property type="entry name" value="Proline racemase"/>
    <property type="match status" value="1"/>
</dbReference>
<accession>A0A0A0CW47</accession>
<name>A0A0A0CW47_9PROT</name>
<dbReference type="PANTHER" id="PTHR33442:SF5">
    <property type="entry name" value="BIFUNCTIONAL TRANS-3-HYDROXY-L-PROLINE DEHYDRATASE_2-EPIMERASE"/>
    <property type="match status" value="1"/>
</dbReference>
<dbReference type="SUPFAM" id="SSF54506">
    <property type="entry name" value="Diaminopimelate epimerase-like"/>
    <property type="match status" value="1"/>
</dbReference>
<comment type="caution">
    <text evidence="2">The sequence shown here is derived from an EMBL/GenBank/DDBJ whole genome shotgun (WGS) entry which is preliminary data.</text>
</comment>
<evidence type="ECO:0000313" key="3">
    <source>
        <dbReference type="Proteomes" id="UP000029995"/>
    </source>
</evidence>